<organism evidence="2 3">
    <name type="scientific">Pneumocystis jirovecii (strain RU7)</name>
    <name type="common">Human pneumocystis pneumonia agent</name>
    <dbReference type="NCBI Taxonomy" id="1408657"/>
    <lineage>
        <taxon>Eukaryota</taxon>
        <taxon>Fungi</taxon>
        <taxon>Dikarya</taxon>
        <taxon>Ascomycota</taxon>
        <taxon>Taphrinomycotina</taxon>
        <taxon>Pneumocystomycetes</taxon>
        <taxon>Pneumocystaceae</taxon>
        <taxon>Pneumocystis</taxon>
    </lineage>
</organism>
<evidence type="ECO:0000313" key="3">
    <source>
        <dbReference type="Proteomes" id="UP000053447"/>
    </source>
</evidence>
<dbReference type="EMBL" id="LFWA01000013">
    <property type="protein sequence ID" value="KTW27847.1"/>
    <property type="molecule type" value="Genomic_DNA"/>
</dbReference>
<dbReference type="RefSeq" id="XP_018228618.1">
    <property type="nucleotide sequence ID" value="XM_018375077.1"/>
</dbReference>
<evidence type="ECO:0008006" key="4">
    <source>
        <dbReference type="Google" id="ProtNLM"/>
    </source>
</evidence>
<sequence length="328" mass="38264">MKGIIVLNELIISINQQKHNINSFPTIDIDNIYLKKDTIYHFAYENSLNNYLSEEKDIYIYGVLEEPFSERYFINTHKEVKDDTQQYESLEKFYVPPYVRRAINAYAQYPDIYFSAIYLIEKIKNFIYFTGSSRNDFSVLSKKISGRFKKRAMVNNKLLFLNMHKRDVEAPECVNFLQKLHESNLNLKTKNCYKNSMVYSGCQSIFDIPCLCISTTYKSAVGTCIYQKMPFDLLDSYEFSNIICSKYSSLSTSCISSLIEDRENIYANYDYTEKNSKTSGKSINKNHCEDTNNHCSGSSILNHFSILIFIFIVINVNIFIELGSFFYI</sequence>
<keyword evidence="3" id="KW-1185">Reference proteome</keyword>
<protein>
    <recommendedName>
        <fullName evidence="4">Extracellular membrane protein CFEM domain-containing protein</fullName>
    </recommendedName>
</protein>
<gene>
    <name evidence="2" type="ORF">T551_02814</name>
</gene>
<evidence type="ECO:0000256" key="1">
    <source>
        <dbReference type="SAM" id="Phobius"/>
    </source>
</evidence>
<dbReference type="VEuPathDB" id="FungiDB:T551_02814"/>
<evidence type="ECO:0000313" key="2">
    <source>
        <dbReference type="EMBL" id="KTW27847.1"/>
    </source>
</evidence>
<keyword evidence="1" id="KW-0812">Transmembrane</keyword>
<dbReference type="AlphaFoldDB" id="A0A0W4ZHJ7"/>
<accession>A0A0W4ZHJ7</accession>
<dbReference type="GeneID" id="28941332"/>
<feature type="transmembrane region" description="Helical" evidence="1">
    <location>
        <begin position="304"/>
        <end position="327"/>
    </location>
</feature>
<proteinExistence type="predicted"/>
<reference evidence="3" key="1">
    <citation type="journal article" date="2016" name="Nat. Commun.">
        <title>Genome analysis of three Pneumocystis species reveals adaptation mechanisms to life exclusively in mammalian hosts.</title>
        <authorList>
            <person name="Ma L."/>
            <person name="Chen Z."/>
            <person name="Huang D.W."/>
            <person name="Kutty G."/>
            <person name="Ishihara M."/>
            <person name="Wang H."/>
            <person name="Abouelleil A."/>
            <person name="Bishop L."/>
            <person name="Davey E."/>
            <person name="Deng R."/>
            <person name="Deng X."/>
            <person name="Fan L."/>
            <person name="Fantoni G."/>
            <person name="Fitzgerald M."/>
            <person name="Gogineni E."/>
            <person name="Goldberg J.M."/>
            <person name="Handley G."/>
            <person name="Hu X."/>
            <person name="Huber C."/>
            <person name="Jiao X."/>
            <person name="Jones K."/>
            <person name="Levin J.Z."/>
            <person name="Liu Y."/>
            <person name="Macdonald P."/>
            <person name="Melnikov A."/>
            <person name="Raley C."/>
            <person name="Sassi M."/>
            <person name="Sherman B.T."/>
            <person name="Song X."/>
            <person name="Sykes S."/>
            <person name="Tran B."/>
            <person name="Walsh L."/>
            <person name="Xia Y."/>
            <person name="Yang J."/>
            <person name="Young S."/>
            <person name="Zeng Q."/>
            <person name="Zheng X."/>
            <person name="Stephens R."/>
            <person name="Nusbaum C."/>
            <person name="Birren B.W."/>
            <person name="Azadi P."/>
            <person name="Lempicki R.A."/>
            <person name="Cuomo C.A."/>
            <person name="Kovacs J.A."/>
        </authorList>
    </citation>
    <scope>NUCLEOTIDE SEQUENCE [LARGE SCALE GENOMIC DNA]</scope>
    <source>
        <strain evidence="3">RU7</strain>
    </source>
</reference>
<dbReference type="Proteomes" id="UP000053447">
    <property type="component" value="Unassembled WGS sequence"/>
</dbReference>
<name>A0A0W4ZHJ7_PNEJ7</name>
<keyword evidence="1" id="KW-1133">Transmembrane helix</keyword>
<comment type="caution">
    <text evidence="2">The sequence shown here is derived from an EMBL/GenBank/DDBJ whole genome shotgun (WGS) entry which is preliminary data.</text>
</comment>
<dbReference type="OrthoDB" id="5402089at2759"/>
<keyword evidence="1" id="KW-0472">Membrane</keyword>